<evidence type="ECO:0000256" key="3">
    <source>
        <dbReference type="ARBA" id="ARBA00022840"/>
    </source>
</evidence>
<protein>
    <submittedName>
        <fullName evidence="6">ATP-grasp domain-containing protein</fullName>
    </submittedName>
</protein>
<dbReference type="InterPro" id="IPR013815">
    <property type="entry name" value="ATP_grasp_subdomain_1"/>
</dbReference>
<evidence type="ECO:0000259" key="5">
    <source>
        <dbReference type="PROSITE" id="PS50975"/>
    </source>
</evidence>
<sequence length="394" mass="43009">MKKLMILGAAASQVPLISAAKRLGYETIVTSIPGDYPGFTYADVCCYADISKPEEVLAKAKELNIDGITTCGMDTGIRAIGRVCDELGLWGISYKTACTLSDKYLSKLAFEKAGVPCAKAFQIRTEEELSEALEKLPLPVVVKAVDLMGSRGIYQCNTREESFAAFSNAMKSTSRDYCLVEEFLEGVIFGAEGLFADGKLVFCFPVGTDLYYQSTIPTCIGHFAPFTIDIQKEAEQIITAALTEAGARNTPFNCDLILKDGKVYLIEINGRAGATGLSDMVGIYYDLNYYEILCRQAMGETTASAFQLKNSKGQPSVSRMLTAPKTGILEKIELPEEAEDPDISITLNVQPSDPVRTYQNGRDLLGLVIVKGDSVEVCKEKTNRILSGIQYEIR</sequence>
<dbReference type="Gene3D" id="3.30.470.20">
    <property type="entry name" value="ATP-grasp fold, B domain"/>
    <property type="match status" value="1"/>
</dbReference>
<dbReference type="InterPro" id="IPR011761">
    <property type="entry name" value="ATP-grasp"/>
</dbReference>
<proteinExistence type="predicted"/>
<dbReference type="GO" id="GO:0046872">
    <property type="term" value="F:metal ion binding"/>
    <property type="evidence" value="ECO:0007669"/>
    <property type="project" value="InterPro"/>
</dbReference>
<dbReference type="GO" id="GO:0005524">
    <property type="term" value="F:ATP binding"/>
    <property type="evidence" value="ECO:0007669"/>
    <property type="project" value="UniProtKB-UniRule"/>
</dbReference>
<dbReference type="GO" id="GO:0016874">
    <property type="term" value="F:ligase activity"/>
    <property type="evidence" value="ECO:0007669"/>
    <property type="project" value="UniProtKB-KW"/>
</dbReference>
<dbReference type="SUPFAM" id="SSF56059">
    <property type="entry name" value="Glutathione synthetase ATP-binding domain-like"/>
    <property type="match status" value="1"/>
</dbReference>
<dbReference type="Pfam" id="PF18603">
    <property type="entry name" value="LAL_C2"/>
    <property type="match status" value="1"/>
</dbReference>
<dbReference type="RefSeq" id="WP_178046929.1">
    <property type="nucleotide sequence ID" value="NZ_JAJEPR010000003.1"/>
</dbReference>
<organism evidence="6 7">
    <name type="scientific">Fusicatenibacter faecihominis</name>
    <dbReference type="NCBI Taxonomy" id="2881276"/>
    <lineage>
        <taxon>Bacteria</taxon>
        <taxon>Bacillati</taxon>
        <taxon>Bacillota</taxon>
        <taxon>Clostridia</taxon>
        <taxon>Lachnospirales</taxon>
        <taxon>Lachnospiraceae</taxon>
        <taxon>Fusicatenibacter</taxon>
    </lineage>
</organism>
<dbReference type="InterPro" id="IPR040570">
    <property type="entry name" value="LAL_C2"/>
</dbReference>
<dbReference type="PROSITE" id="PS50975">
    <property type="entry name" value="ATP_GRASP"/>
    <property type="match status" value="1"/>
</dbReference>
<feature type="domain" description="ATP-grasp" evidence="5">
    <location>
        <begin position="107"/>
        <end position="298"/>
    </location>
</feature>
<dbReference type="Pfam" id="PF13535">
    <property type="entry name" value="ATP-grasp_4"/>
    <property type="match status" value="1"/>
</dbReference>
<keyword evidence="2 4" id="KW-0547">Nucleotide-binding</keyword>
<dbReference type="EMBL" id="JAJEPR010000003">
    <property type="protein sequence ID" value="MCC2188671.1"/>
    <property type="molecule type" value="Genomic_DNA"/>
</dbReference>
<accession>A0AAE3DQF9</accession>
<dbReference type="PANTHER" id="PTHR43585">
    <property type="entry name" value="FUMIPYRROLE BIOSYNTHESIS PROTEIN C"/>
    <property type="match status" value="1"/>
</dbReference>
<evidence type="ECO:0000313" key="6">
    <source>
        <dbReference type="EMBL" id="MCC2188671.1"/>
    </source>
</evidence>
<dbReference type="Proteomes" id="UP001197875">
    <property type="component" value="Unassembled WGS sequence"/>
</dbReference>
<dbReference type="Gene3D" id="3.30.1490.20">
    <property type="entry name" value="ATP-grasp fold, A domain"/>
    <property type="match status" value="1"/>
</dbReference>
<keyword evidence="7" id="KW-1185">Reference proteome</keyword>
<dbReference type="InterPro" id="IPR052032">
    <property type="entry name" value="ATP-dep_AA_Ligase"/>
</dbReference>
<keyword evidence="1" id="KW-0436">Ligase</keyword>
<name>A0AAE3DQF9_9FIRM</name>
<evidence type="ECO:0000313" key="7">
    <source>
        <dbReference type="Proteomes" id="UP001197875"/>
    </source>
</evidence>
<gene>
    <name evidence="6" type="ORF">LKD71_02340</name>
</gene>
<dbReference type="Gene3D" id="3.40.50.20">
    <property type="match status" value="1"/>
</dbReference>
<comment type="caution">
    <text evidence="6">The sequence shown here is derived from an EMBL/GenBank/DDBJ whole genome shotgun (WGS) entry which is preliminary data.</text>
</comment>
<dbReference type="PANTHER" id="PTHR43585:SF2">
    <property type="entry name" value="ATP-GRASP ENZYME FSQD"/>
    <property type="match status" value="1"/>
</dbReference>
<dbReference type="AlphaFoldDB" id="A0AAE3DQF9"/>
<evidence type="ECO:0000256" key="4">
    <source>
        <dbReference type="PROSITE-ProRule" id="PRU00409"/>
    </source>
</evidence>
<dbReference type="SMART" id="SM01209">
    <property type="entry name" value="GARS_A"/>
    <property type="match status" value="1"/>
</dbReference>
<evidence type="ECO:0000256" key="2">
    <source>
        <dbReference type="ARBA" id="ARBA00022741"/>
    </source>
</evidence>
<keyword evidence="3 4" id="KW-0067">ATP-binding</keyword>
<reference evidence="6 7" key="1">
    <citation type="submission" date="2021-10" db="EMBL/GenBank/DDBJ databases">
        <title>Anaerobic single-cell dispensing facilitates the cultivation of human gut bacteria.</title>
        <authorList>
            <person name="Afrizal A."/>
        </authorList>
    </citation>
    <scope>NUCLEOTIDE SEQUENCE [LARGE SCALE GENOMIC DNA]</scope>
    <source>
        <strain evidence="6 7">CLA-AA-H277</strain>
    </source>
</reference>
<evidence type="ECO:0000256" key="1">
    <source>
        <dbReference type="ARBA" id="ARBA00022598"/>
    </source>
</evidence>